<protein>
    <submittedName>
        <fullName evidence="1">Uncharacterized protein</fullName>
    </submittedName>
</protein>
<dbReference type="EMBL" id="JAPDFL010000001">
    <property type="protein sequence ID" value="MCW1934096.1"/>
    <property type="molecule type" value="Genomic_DNA"/>
</dbReference>
<reference evidence="1 2" key="1">
    <citation type="submission" date="2022-10" db="EMBL/GenBank/DDBJ databases">
        <title>Pararhodobacter sp. nov., isolated from marine algae.</title>
        <authorList>
            <person name="Choi B.J."/>
            <person name="Kim J.M."/>
            <person name="Lee J.K."/>
            <person name="Choi D.G."/>
            <person name="Jeon C.O."/>
        </authorList>
    </citation>
    <scope>NUCLEOTIDE SEQUENCE [LARGE SCALE GENOMIC DNA]</scope>
    <source>
        <strain evidence="1 2">ZQ420</strain>
    </source>
</reference>
<organism evidence="1 2">
    <name type="scientific">Pararhodobacter zhoushanensis</name>
    <dbReference type="NCBI Taxonomy" id="2479545"/>
    <lineage>
        <taxon>Bacteria</taxon>
        <taxon>Pseudomonadati</taxon>
        <taxon>Pseudomonadota</taxon>
        <taxon>Alphaproteobacteria</taxon>
        <taxon>Rhodobacterales</taxon>
        <taxon>Paracoccaceae</taxon>
        <taxon>Pararhodobacter</taxon>
    </lineage>
</organism>
<evidence type="ECO:0000313" key="1">
    <source>
        <dbReference type="EMBL" id="MCW1934096.1"/>
    </source>
</evidence>
<dbReference type="Proteomes" id="UP001208938">
    <property type="component" value="Unassembled WGS sequence"/>
</dbReference>
<comment type="caution">
    <text evidence="1">The sequence shown here is derived from an EMBL/GenBank/DDBJ whole genome shotgun (WGS) entry which is preliminary data.</text>
</comment>
<sequence>MGAHQQRLASDQAAWNAARRLPKFSYAALAAEAGVPIERATRLTRGWVRVGVVEELGRVGSNKLIFRVCRDVETPPQSRPDQSAEGNMWRTMRALRAAFTPTDIAAHATTEAVRASTADAQAYCQMLVRAGYLKVARKAVPNRREAVYRLVKDTGPKPPRERRLRVVWDDNLAEVTHLPVAGSGGEA</sequence>
<name>A0ABT3H2V2_9RHOB</name>
<dbReference type="RefSeq" id="WP_264506921.1">
    <property type="nucleotide sequence ID" value="NZ_JAPDFL010000001.1"/>
</dbReference>
<evidence type="ECO:0000313" key="2">
    <source>
        <dbReference type="Proteomes" id="UP001208938"/>
    </source>
</evidence>
<gene>
    <name evidence="1" type="ORF">OKW52_18005</name>
</gene>
<keyword evidence="2" id="KW-1185">Reference proteome</keyword>
<proteinExistence type="predicted"/>
<accession>A0ABT3H2V2</accession>